<feature type="compositionally biased region" description="Polar residues" evidence="1">
    <location>
        <begin position="128"/>
        <end position="150"/>
    </location>
</feature>
<evidence type="ECO:0000313" key="3">
    <source>
        <dbReference type="Proteomes" id="UP000789901"/>
    </source>
</evidence>
<evidence type="ECO:0000256" key="1">
    <source>
        <dbReference type="SAM" id="MobiDB-lite"/>
    </source>
</evidence>
<name>A0ABN7VYU8_GIGMA</name>
<proteinExistence type="predicted"/>
<sequence>MSQRSIAQQLRRVMKEMNNKNQTNKLSHSNSDEHMKKKHKNMKEMNNNKNQTNVQEHDPNRRAIAQQLRACEREARELVPSSEPITQFNRRKQERVEHERSEYEEVEHIRSEHERSEYERSAYEKNTSRTPENATNTPSKRSIAQQARRK</sequence>
<dbReference type="EMBL" id="CAJVQB010025977">
    <property type="protein sequence ID" value="CAG8807619.1"/>
    <property type="molecule type" value="Genomic_DNA"/>
</dbReference>
<protein>
    <submittedName>
        <fullName evidence="2">16467_t:CDS:1</fullName>
    </submittedName>
</protein>
<gene>
    <name evidence="2" type="ORF">GMARGA_LOCUS24528</name>
</gene>
<reference evidence="2 3" key="1">
    <citation type="submission" date="2021-06" db="EMBL/GenBank/DDBJ databases">
        <authorList>
            <person name="Kallberg Y."/>
            <person name="Tangrot J."/>
            <person name="Rosling A."/>
        </authorList>
    </citation>
    <scope>NUCLEOTIDE SEQUENCE [LARGE SCALE GENOMIC DNA]</scope>
    <source>
        <strain evidence="2 3">120-4 pot B 10/14</strain>
    </source>
</reference>
<feature type="region of interest" description="Disordered" evidence="1">
    <location>
        <begin position="76"/>
        <end position="150"/>
    </location>
</feature>
<feature type="compositionally biased region" description="Basic and acidic residues" evidence="1">
    <location>
        <begin position="94"/>
        <end position="127"/>
    </location>
</feature>
<comment type="caution">
    <text evidence="2">The sequence shown here is derived from an EMBL/GenBank/DDBJ whole genome shotgun (WGS) entry which is preliminary data.</text>
</comment>
<feature type="compositionally biased region" description="Polar residues" evidence="1">
    <location>
        <begin position="19"/>
        <end position="29"/>
    </location>
</feature>
<keyword evidence="3" id="KW-1185">Reference proteome</keyword>
<feature type="region of interest" description="Disordered" evidence="1">
    <location>
        <begin position="1"/>
        <end position="39"/>
    </location>
</feature>
<evidence type="ECO:0000313" key="2">
    <source>
        <dbReference type="EMBL" id="CAG8807619.1"/>
    </source>
</evidence>
<organism evidence="2 3">
    <name type="scientific">Gigaspora margarita</name>
    <dbReference type="NCBI Taxonomy" id="4874"/>
    <lineage>
        <taxon>Eukaryota</taxon>
        <taxon>Fungi</taxon>
        <taxon>Fungi incertae sedis</taxon>
        <taxon>Mucoromycota</taxon>
        <taxon>Glomeromycotina</taxon>
        <taxon>Glomeromycetes</taxon>
        <taxon>Diversisporales</taxon>
        <taxon>Gigasporaceae</taxon>
        <taxon>Gigaspora</taxon>
    </lineage>
</organism>
<accession>A0ABN7VYU8</accession>
<dbReference type="Proteomes" id="UP000789901">
    <property type="component" value="Unassembled WGS sequence"/>
</dbReference>